<sequence length="186" mass="22098">MSQMDSNLEDLFSILLEDHSLYLNTEKTSRNLDARSAACIIQRTWRKFYAKRIFSHLRAMLYNFSVENPSKLLKRINSVEGKAFERMNVNVVFRLDGQTFPPVIVYKLFSKQVVINVCDDEKMKKSRRRTKGAKRKTSDWGVFYVYRARKKTKRVAGRNKFVFQFNGEQRRVKKGNIKWIHDVYNI</sequence>
<dbReference type="EMBL" id="GEZM01092722">
    <property type="protein sequence ID" value="JAV56487.1"/>
    <property type="molecule type" value="Transcribed_RNA"/>
</dbReference>
<accession>A0A1Y1KCG8</accession>
<organism evidence="1">
    <name type="scientific">Photinus pyralis</name>
    <name type="common">Common eastern firefly</name>
    <name type="synonym">Lampyris pyralis</name>
    <dbReference type="NCBI Taxonomy" id="7054"/>
    <lineage>
        <taxon>Eukaryota</taxon>
        <taxon>Metazoa</taxon>
        <taxon>Ecdysozoa</taxon>
        <taxon>Arthropoda</taxon>
        <taxon>Hexapoda</taxon>
        <taxon>Insecta</taxon>
        <taxon>Pterygota</taxon>
        <taxon>Neoptera</taxon>
        <taxon>Endopterygota</taxon>
        <taxon>Coleoptera</taxon>
        <taxon>Polyphaga</taxon>
        <taxon>Elateriformia</taxon>
        <taxon>Elateroidea</taxon>
        <taxon>Lampyridae</taxon>
        <taxon>Lampyrinae</taxon>
        <taxon>Photinus</taxon>
    </lineage>
</organism>
<name>A0A1Y1KCG8_PHOPY</name>
<dbReference type="PANTHER" id="PTHR33504">
    <property type="entry name" value="NADH DEHYDROGENASE (UBIQUINONE) 1 BETA SUBCOMPLEX, 4"/>
    <property type="match status" value="1"/>
</dbReference>
<evidence type="ECO:0000313" key="1">
    <source>
        <dbReference type="EMBL" id="JAV56487.1"/>
    </source>
</evidence>
<proteinExistence type="predicted"/>
<protein>
    <submittedName>
        <fullName evidence="1">Uncharacterized protein</fullName>
    </submittedName>
</protein>
<reference evidence="1" key="1">
    <citation type="journal article" date="2016" name="Sci. Rep.">
        <title>Molecular characterization of firefly nuptial gifts: a multi-omics approach sheds light on postcopulatory sexual selection.</title>
        <authorList>
            <person name="Al-Wathiqui N."/>
            <person name="Fallon T.R."/>
            <person name="South A."/>
            <person name="Weng J.K."/>
            <person name="Lewis S.M."/>
        </authorList>
    </citation>
    <scope>NUCLEOTIDE SEQUENCE</scope>
</reference>
<dbReference type="PANTHER" id="PTHR33504:SF2">
    <property type="entry name" value="PROTEIN MFI"/>
    <property type="match status" value="1"/>
</dbReference>
<dbReference type="AlphaFoldDB" id="A0A1Y1KCG8"/>